<keyword evidence="3 4" id="KW-0326">Glycosidase</keyword>
<dbReference type="InterPro" id="IPR001362">
    <property type="entry name" value="Glyco_hydro_32"/>
</dbReference>
<proteinExistence type="inferred from homology"/>
<evidence type="ECO:0000259" key="5">
    <source>
        <dbReference type="Pfam" id="PF00251"/>
    </source>
</evidence>
<dbReference type="GO" id="GO:0004575">
    <property type="term" value="F:sucrose alpha-glucosidase activity"/>
    <property type="evidence" value="ECO:0007669"/>
    <property type="project" value="TreeGrafter"/>
</dbReference>
<dbReference type="Gene3D" id="2.115.10.20">
    <property type="entry name" value="Glycosyl hydrolase domain, family 43"/>
    <property type="match status" value="1"/>
</dbReference>
<feature type="domain" description="Glycosyl hydrolase family 32 N-terminal" evidence="5">
    <location>
        <begin position="19"/>
        <end position="336"/>
    </location>
</feature>
<evidence type="ECO:0000259" key="6">
    <source>
        <dbReference type="Pfam" id="PF08244"/>
    </source>
</evidence>
<dbReference type="InterPro" id="IPR018053">
    <property type="entry name" value="Glyco_hydro_32_AS"/>
</dbReference>
<name>A0A6I6E5A1_9MICO</name>
<feature type="domain" description="Glycosyl hydrolase family 32 C-terminal" evidence="6">
    <location>
        <begin position="384"/>
        <end position="476"/>
    </location>
</feature>
<dbReference type="KEGG" id="moj:D7D94_07865"/>
<dbReference type="CDD" id="cd18622">
    <property type="entry name" value="GH32_Inu-like"/>
    <property type="match status" value="1"/>
</dbReference>
<reference evidence="7 8" key="1">
    <citation type="submission" date="2018-09" db="EMBL/GenBank/DDBJ databases">
        <title>Whole genome sequencing of Microbacterium oryzae strain MB-10T.</title>
        <authorList>
            <person name="Das S.K."/>
        </authorList>
    </citation>
    <scope>NUCLEOTIDE SEQUENCE [LARGE SCALE GENOMIC DNA]</scope>
    <source>
        <strain evidence="7 8">MB-10</strain>
    </source>
</reference>
<dbReference type="InterPro" id="IPR013189">
    <property type="entry name" value="Glyco_hydro_32_C"/>
</dbReference>
<dbReference type="AlphaFoldDB" id="A0A6I6E5A1"/>
<organism evidence="7 8">
    <name type="scientific">Microbacterium oryzae</name>
    <dbReference type="NCBI Taxonomy" id="743009"/>
    <lineage>
        <taxon>Bacteria</taxon>
        <taxon>Bacillati</taxon>
        <taxon>Actinomycetota</taxon>
        <taxon>Actinomycetes</taxon>
        <taxon>Micrococcales</taxon>
        <taxon>Microbacteriaceae</taxon>
        <taxon>Microbacterium</taxon>
    </lineage>
</organism>
<dbReference type="Pfam" id="PF00251">
    <property type="entry name" value="Glyco_hydro_32N"/>
    <property type="match status" value="1"/>
</dbReference>
<dbReference type="InterPro" id="IPR013320">
    <property type="entry name" value="ConA-like_dom_sf"/>
</dbReference>
<dbReference type="PROSITE" id="PS00609">
    <property type="entry name" value="GLYCOSYL_HYDROL_F32"/>
    <property type="match status" value="1"/>
</dbReference>
<dbReference type="Proteomes" id="UP000422989">
    <property type="component" value="Chromosome"/>
</dbReference>
<comment type="similarity">
    <text evidence="1 4">Belongs to the glycosyl hydrolase 32 family.</text>
</comment>
<evidence type="ECO:0000256" key="4">
    <source>
        <dbReference type="RuleBase" id="RU362110"/>
    </source>
</evidence>
<dbReference type="InterPro" id="IPR013148">
    <property type="entry name" value="Glyco_hydro_32_N"/>
</dbReference>
<evidence type="ECO:0000256" key="2">
    <source>
        <dbReference type="ARBA" id="ARBA00022801"/>
    </source>
</evidence>
<evidence type="ECO:0000256" key="1">
    <source>
        <dbReference type="ARBA" id="ARBA00009902"/>
    </source>
</evidence>
<dbReference type="GO" id="GO:0005987">
    <property type="term" value="P:sucrose catabolic process"/>
    <property type="evidence" value="ECO:0007669"/>
    <property type="project" value="TreeGrafter"/>
</dbReference>
<protein>
    <submittedName>
        <fullName evidence="7">Glycoside hydrolase family 32 protein</fullName>
    </submittedName>
</protein>
<evidence type="ECO:0000256" key="3">
    <source>
        <dbReference type="ARBA" id="ARBA00023295"/>
    </source>
</evidence>
<dbReference type="SMART" id="SM00640">
    <property type="entry name" value="Glyco_32"/>
    <property type="match status" value="1"/>
</dbReference>
<evidence type="ECO:0000313" key="8">
    <source>
        <dbReference type="Proteomes" id="UP000422989"/>
    </source>
</evidence>
<dbReference type="Gene3D" id="2.60.120.560">
    <property type="entry name" value="Exo-inulinase, domain 1"/>
    <property type="match status" value="1"/>
</dbReference>
<dbReference type="SUPFAM" id="SSF75005">
    <property type="entry name" value="Arabinanase/levansucrase/invertase"/>
    <property type="match status" value="1"/>
</dbReference>
<accession>A0A6I6E5A1</accession>
<dbReference type="RefSeq" id="WP_156242089.1">
    <property type="nucleotide sequence ID" value="NZ_BAAAZL010000004.1"/>
</dbReference>
<gene>
    <name evidence="7" type="ORF">D7D94_07865</name>
</gene>
<dbReference type="OrthoDB" id="9776657at2"/>
<dbReference type="Pfam" id="PF08244">
    <property type="entry name" value="Glyco_hydro_32C"/>
    <property type="match status" value="1"/>
</dbReference>
<dbReference type="GO" id="GO:0005737">
    <property type="term" value="C:cytoplasm"/>
    <property type="evidence" value="ECO:0007669"/>
    <property type="project" value="TreeGrafter"/>
</dbReference>
<dbReference type="InterPro" id="IPR023296">
    <property type="entry name" value="Glyco_hydro_beta-prop_sf"/>
</dbReference>
<dbReference type="PANTHER" id="PTHR42800:SF1">
    <property type="entry name" value="EXOINULINASE INUD (AFU_ORTHOLOGUE AFUA_5G00480)"/>
    <property type="match status" value="1"/>
</dbReference>
<evidence type="ECO:0000313" key="7">
    <source>
        <dbReference type="EMBL" id="QGU27590.1"/>
    </source>
</evidence>
<keyword evidence="8" id="KW-1185">Reference proteome</keyword>
<dbReference type="EMBL" id="CP032550">
    <property type="protein sequence ID" value="QGU27590.1"/>
    <property type="molecule type" value="Genomic_DNA"/>
</dbReference>
<dbReference type="SUPFAM" id="SSF49899">
    <property type="entry name" value="Concanavalin A-like lectins/glucanases"/>
    <property type="match status" value="1"/>
</dbReference>
<dbReference type="PANTHER" id="PTHR42800">
    <property type="entry name" value="EXOINULINASE INUD (AFU_ORTHOLOGUE AFUA_5G00480)"/>
    <property type="match status" value="1"/>
</dbReference>
<sequence>MTAAGTVPSARLHARPRAHFTPARNWMNDPNGLVYHRGTYHLFFQHNPNGLGHGDISWGHATSADLVSWEEQPLAIPYDENEQIFSGSAVVDHTNSSGFADDGSVAMVAIYTSATRDGTQAQALAYSLDEGQTWQKYAGNPVLDRGSADFRDPKVFRYSGEDGEHWVMVAVEAAEHRVLLYRSDDLKRWTYMSSYGPAGAMGGVWECPDLFPLPVDGDASSRKWVMLVSLNPGGVAGGSGTQYVVGDFDGHTFTADRDWPLRGADDPGLADLDWLDWGRDCYAGVTFSGLPEADRTLIAWMSNWDYAHHMPTRPWRGAMTLARKLSLVSAEGRPQLRSSPVLPPAVAVEDHVDLARGAAVALPALARLDVEISEGAVADLEFGDGDNSVSVRIDGAAGSIHLDRRDAGFDGDVSSFASVERLTLPDGAAARVTFVLDHGSIEVFAADGLRTLTEVVFLGEERHITLKHVEGGNVTLLQVSDLTDGAAG</sequence>
<keyword evidence="2 4" id="KW-0378">Hydrolase</keyword>